<organism evidence="3 4">
    <name type="scientific">Chlorella sorokiniana</name>
    <name type="common">Freshwater green alga</name>
    <dbReference type="NCBI Taxonomy" id="3076"/>
    <lineage>
        <taxon>Eukaryota</taxon>
        <taxon>Viridiplantae</taxon>
        <taxon>Chlorophyta</taxon>
        <taxon>core chlorophytes</taxon>
        <taxon>Trebouxiophyceae</taxon>
        <taxon>Chlorellales</taxon>
        <taxon>Chlorellaceae</taxon>
        <taxon>Chlorella clade</taxon>
        <taxon>Chlorella</taxon>
    </lineage>
</organism>
<name>A0A2P6TCT6_CHLSO</name>
<evidence type="ECO:0000313" key="3">
    <source>
        <dbReference type="EMBL" id="PRW20447.1"/>
    </source>
</evidence>
<protein>
    <submittedName>
        <fullName evidence="3">Uncharacterized protein</fullName>
    </submittedName>
</protein>
<accession>A0A2P6TCT6</accession>
<proteinExistence type="predicted"/>
<evidence type="ECO:0000256" key="1">
    <source>
        <dbReference type="SAM" id="Coils"/>
    </source>
</evidence>
<sequence>MGTPGQPGDLDRLIQESEAAIQRLDAIQKARHDAPLWERVRSHFARNKAHVTNVLLAGTVLVVALGRLGQKQEHERERQEWEAARSELEAAKAAAEERASSLLSGTEALVASLEAASEGRGQRNLAAIVQQQLADWRQRVAGSGSSGPAAANEGEGGVPPEAGSGGSGGKIMI</sequence>
<dbReference type="AlphaFoldDB" id="A0A2P6TCT6"/>
<gene>
    <name evidence="3" type="ORF">C2E21_9012</name>
</gene>
<evidence type="ECO:0000313" key="4">
    <source>
        <dbReference type="Proteomes" id="UP000239899"/>
    </source>
</evidence>
<evidence type="ECO:0000256" key="2">
    <source>
        <dbReference type="SAM" id="MobiDB-lite"/>
    </source>
</evidence>
<dbReference type="EMBL" id="LHPG02000023">
    <property type="protein sequence ID" value="PRW20447.1"/>
    <property type="molecule type" value="Genomic_DNA"/>
</dbReference>
<dbReference type="OrthoDB" id="513725at2759"/>
<feature type="region of interest" description="Disordered" evidence="2">
    <location>
        <begin position="139"/>
        <end position="173"/>
    </location>
</feature>
<keyword evidence="1" id="KW-0175">Coiled coil</keyword>
<feature type="compositionally biased region" description="Low complexity" evidence="2">
    <location>
        <begin position="141"/>
        <end position="162"/>
    </location>
</feature>
<feature type="coiled-coil region" evidence="1">
    <location>
        <begin position="71"/>
        <end position="98"/>
    </location>
</feature>
<comment type="caution">
    <text evidence="3">The sequence shown here is derived from an EMBL/GenBank/DDBJ whole genome shotgun (WGS) entry which is preliminary data.</text>
</comment>
<keyword evidence="4" id="KW-1185">Reference proteome</keyword>
<dbReference type="Proteomes" id="UP000239899">
    <property type="component" value="Unassembled WGS sequence"/>
</dbReference>
<reference evidence="3 4" key="1">
    <citation type="journal article" date="2018" name="Plant J.">
        <title>Genome sequences of Chlorella sorokiniana UTEX 1602 and Micractinium conductrix SAG 241.80: implications to maltose excretion by a green alga.</title>
        <authorList>
            <person name="Arriola M.B."/>
            <person name="Velmurugan N."/>
            <person name="Zhang Y."/>
            <person name="Plunkett M.H."/>
            <person name="Hondzo H."/>
            <person name="Barney B.M."/>
        </authorList>
    </citation>
    <scope>NUCLEOTIDE SEQUENCE [LARGE SCALE GENOMIC DNA]</scope>
    <source>
        <strain evidence="4">UTEX 1602</strain>
    </source>
</reference>
<feature type="compositionally biased region" description="Gly residues" evidence="2">
    <location>
        <begin position="163"/>
        <end position="173"/>
    </location>
</feature>